<dbReference type="Proteomes" id="UP000092695">
    <property type="component" value="Chromosome"/>
</dbReference>
<keyword evidence="2 11" id="KW-0813">Transport</keyword>
<dbReference type="InterPro" id="IPR036942">
    <property type="entry name" value="Beta-barrel_TonB_sf"/>
</dbReference>
<keyword evidence="4" id="KW-0410">Iron transport</keyword>
<keyword evidence="8 12" id="KW-0798">TonB box</keyword>
<keyword evidence="9 11" id="KW-0472">Membrane</keyword>
<keyword evidence="16" id="KW-1185">Reference proteome</keyword>
<dbReference type="RefSeq" id="WP_068615629.1">
    <property type="nucleotide sequence ID" value="NZ_CP016268.1"/>
</dbReference>
<evidence type="ECO:0000256" key="7">
    <source>
        <dbReference type="ARBA" id="ARBA00023065"/>
    </source>
</evidence>
<dbReference type="GO" id="GO:0009279">
    <property type="term" value="C:cell outer membrane"/>
    <property type="evidence" value="ECO:0007669"/>
    <property type="project" value="UniProtKB-SubCell"/>
</dbReference>
<feature type="domain" description="TonB-dependent receptor-like beta-barrel" evidence="13">
    <location>
        <begin position="246"/>
        <end position="671"/>
    </location>
</feature>
<evidence type="ECO:0000259" key="14">
    <source>
        <dbReference type="Pfam" id="PF07715"/>
    </source>
</evidence>
<dbReference type="KEGG" id="woc:BA177_09255"/>
<dbReference type="Pfam" id="PF00593">
    <property type="entry name" value="TonB_dep_Rec_b-barrel"/>
    <property type="match status" value="1"/>
</dbReference>
<name>A0A193LFX4_9GAMM</name>
<comment type="subcellular location">
    <subcellularLocation>
        <location evidence="1 11">Cell outer membrane</location>
        <topology evidence="1 11">Multi-pass membrane protein</topology>
    </subcellularLocation>
</comment>
<dbReference type="EMBL" id="CP016268">
    <property type="protein sequence ID" value="ANO51361.1"/>
    <property type="molecule type" value="Genomic_DNA"/>
</dbReference>
<evidence type="ECO:0008006" key="17">
    <source>
        <dbReference type="Google" id="ProtNLM"/>
    </source>
</evidence>
<reference evidence="15 16" key="1">
    <citation type="submission" date="2016-06" db="EMBL/GenBank/DDBJ databases">
        <title>Complete genome sequence of a deep-branching marine Gamma Proteobacterium Woeseia oceani type strain XK5.</title>
        <authorList>
            <person name="Mu D."/>
            <person name="Du Z."/>
        </authorList>
    </citation>
    <scope>NUCLEOTIDE SEQUENCE [LARGE SCALE GENOMIC DNA]</scope>
    <source>
        <strain evidence="15 16">XK5</strain>
    </source>
</reference>
<keyword evidence="3 11" id="KW-1134">Transmembrane beta strand</keyword>
<keyword evidence="6" id="KW-0408">Iron</keyword>
<keyword evidence="7" id="KW-0406">Ion transport</keyword>
<evidence type="ECO:0000256" key="12">
    <source>
        <dbReference type="RuleBase" id="RU003357"/>
    </source>
</evidence>
<dbReference type="PROSITE" id="PS52016">
    <property type="entry name" value="TONB_DEPENDENT_REC_3"/>
    <property type="match status" value="1"/>
</dbReference>
<sequence>MTTLFVPLAATAQDTGAPVQIEEIVVTADKRAAKSVQDLSSSITAFDADKLERLDVLDFDDFIVQVPGTNFINDGGPGRGNEVASIRGLSTVADNTVGVVAQYLDGAPHFGNSYRFFDIGEVGVLRGPQGTLWGSQSIGGLIYYRSNRPELDSYNGSVQGDLYTTDNDGGLSQRYSGVINMPLVEDKFAIRVAGQFIDETGYIDNVRTSGSAINDVKESAWRLSALFAPTDALTVTTIYHGNDLNADAPTYFELGLDGLQVNQPSDAGPSRQEYDLFNLIVDYDLSWGTLNYTGSHFTNDGGYTDYLDSSGTLQRFDTVIDEHSTTHELRLASTGDSRLQWLVGLYYDEYEDFNQAIDYSLTGFDDPAPVEGTRSGGLQILTDKAFFGEVSYDLTDDLTVLVGGRLFNWEVDNREVFLIGGSDFGFVTNGIAEDDDVFYKISLEYRLNDDVMAYALRSEGFRYGGFNTFVGEALFGISEEFYEFAPDTLVSYEAGFKSRLADGRVLLNASVYFLDWQEVQAVVQSDTAGAFGQGFFTTNAPDLEAQGVELEIVTQDFLAPGVYAALSWGNTDNEFQDDAQLFPGTRVNINKGDSLRRTPRNTYSLDVGYQFAYSNQVDGYVRANFWHKDSTSTFGFDGNDGNVEVPSQNIVNMSTGANWENFQLKLYVDNLTNKAPLLNVFSGGRAGLPGGDVAVRANTLRPRTIGIEGTYLFGGR</sequence>
<dbReference type="AlphaFoldDB" id="A0A193LFX4"/>
<evidence type="ECO:0000313" key="15">
    <source>
        <dbReference type="EMBL" id="ANO51361.1"/>
    </source>
</evidence>
<feature type="domain" description="TonB-dependent receptor plug" evidence="14">
    <location>
        <begin position="36"/>
        <end position="140"/>
    </location>
</feature>
<dbReference type="InterPro" id="IPR039426">
    <property type="entry name" value="TonB-dep_rcpt-like"/>
</dbReference>
<evidence type="ECO:0000259" key="13">
    <source>
        <dbReference type="Pfam" id="PF00593"/>
    </source>
</evidence>
<evidence type="ECO:0000256" key="1">
    <source>
        <dbReference type="ARBA" id="ARBA00004571"/>
    </source>
</evidence>
<dbReference type="Gene3D" id="2.40.170.20">
    <property type="entry name" value="TonB-dependent receptor, beta-barrel domain"/>
    <property type="match status" value="1"/>
</dbReference>
<dbReference type="GO" id="GO:0006826">
    <property type="term" value="P:iron ion transport"/>
    <property type="evidence" value="ECO:0007669"/>
    <property type="project" value="UniProtKB-KW"/>
</dbReference>
<evidence type="ECO:0000256" key="5">
    <source>
        <dbReference type="ARBA" id="ARBA00022692"/>
    </source>
</evidence>
<evidence type="ECO:0000256" key="10">
    <source>
        <dbReference type="ARBA" id="ARBA00023237"/>
    </source>
</evidence>
<dbReference type="InterPro" id="IPR012910">
    <property type="entry name" value="Plug_dom"/>
</dbReference>
<evidence type="ECO:0000256" key="9">
    <source>
        <dbReference type="ARBA" id="ARBA00023136"/>
    </source>
</evidence>
<evidence type="ECO:0000256" key="4">
    <source>
        <dbReference type="ARBA" id="ARBA00022496"/>
    </source>
</evidence>
<evidence type="ECO:0000313" key="16">
    <source>
        <dbReference type="Proteomes" id="UP000092695"/>
    </source>
</evidence>
<evidence type="ECO:0000256" key="11">
    <source>
        <dbReference type="PROSITE-ProRule" id="PRU01360"/>
    </source>
</evidence>
<dbReference type="Pfam" id="PF07715">
    <property type="entry name" value="Plug"/>
    <property type="match status" value="1"/>
</dbReference>
<keyword evidence="5 11" id="KW-0812">Transmembrane</keyword>
<evidence type="ECO:0000256" key="8">
    <source>
        <dbReference type="ARBA" id="ARBA00023077"/>
    </source>
</evidence>
<evidence type="ECO:0000256" key="3">
    <source>
        <dbReference type="ARBA" id="ARBA00022452"/>
    </source>
</evidence>
<evidence type="ECO:0000256" key="2">
    <source>
        <dbReference type="ARBA" id="ARBA00022448"/>
    </source>
</evidence>
<evidence type="ECO:0000256" key="6">
    <source>
        <dbReference type="ARBA" id="ARBA00023004"/>
    </source>
</evidence>
<gene>
    <name evidence="15" type="ORF">BA177_09255</name>
</gene>
<dbReference type="PANTHER" id="PTHR32552:SF81">
    <property type="entry name" value="TONB-DEPENDENT OUTER MEMBRANE RECEPTOR"/>
    <property type="match status" value="1"/>
</dbReference>
<dbReference type="PANTHER" id="PTHR32552">
    <property type="entry name" value="FERRICHROME IRON RECEPTOR-RELATED"/>
    <property type="match status" value="1"/>
</dbReference>
<dbReference type="InterPro" id="IPR000531">
    <property type="entry name" value="Beta-barrel_TonB"/>
</dbReference>
<organism evidence="15 16">
    <name type="scientific">Woeseia oceani</name>
    <dbReference type="NCBI Taxonomy" id="1548547"/>
    <lineage>
        <taxon>Bacteria</taxon>
        <taxon>Pseudomonadati</taxon>
        <taxon>Pseudomonadota</taxon>
        <taxon>Gammaproteobacteria</taxon>
        <taxon>Woeseiales</taxon>
        <taxon>Woeseiaceae</taxon>
        <taxon>Woeseia</taxon>
    </lineage>
</organism>
<accession>A0A193LFX4</accession>
<comment type="similarity">
    <text evidence="11 12">Belongs to the TonB-dependent receptor family.</text>
</comment>
<dbReference type="SUPFAM" id="SSF56935">
    <property type="entry name" value="Porins"/>
    <property type="match status" value="1"/>
</dbReference>
<proteinExistence type="inferred from homology"/>
<keyword evidence="10 11" id="KW-0998">Cell outer membrane</keyword>
<dbReference type="STRING" id="1548547.BA177_09255"/>
<protein>
    <recommendedName>
        <fullName evidence="17">TonB-dependent receptor</fullName>
    </recommendedName>
</protein>